<evidence type="ECO:0000256" key="2">
    <source>
        <dbReference type="ARBA" id="ARBA00006582"/>
    </source>
</evidence>
<evidence type="ECO:0000256" key="7">
    <source>
        <dbReference type="SAM" id="MobiDB-lite"/>
    </source>
</evidence>
<feature type="compositionally biased region" description="Polar residues" evidence="7">
    <location>
        <begin position="334"/>
        <end position="359"/>
    </location>
</feature>
<feature type="compositionally biased region" description="Basic and acidic residues" evidence="7">
    <location>
        <begin position="52"/>
        <end position="72"/>
    </location>
</feature>
<dbReference type="GO" id="GO:0032541">
    <property type="term" value="C:cortical endoplasmic reticulum"/>
    <property type="evidence" value="ECO:0007669"/>
    <property type="project" value="EnsemblFungi"/>
</dbReference>
<evidence type="ECO:0000313" key="10">
    <source>
        <dbReference type="EMBL" id="CCD24101.1"/>
    </source>
</evidence>
<dbReference type="GO" id="GO:0005739">
    <property type="term" value="C:mitochondrion"/>
    <property type="evidence" value="ECO:0007669"/>
    <property type="project" value="EnsemblFungi"/>
</dbReference>
<protein>
    <recommendedName>
        <fullName evidence="9">VASt domain-containing protein</fullName>
    </recommendedName>
</protein>
<feature type="region of interest" description="Disordered" evidence="7">
    <location>
        <begin position="772"/>
        <end position="850"/>
    </location>
</feature>
<dbReference type="CDD" id="cd13220">
    <property type="entry name" value="PH-GRAM_GRAMDC"/>
    <property type="match status" value="1"/>
</dbReference>
<dbReference type="InterPro" id="IPR031968">
    <property type="entry name" value="VASt"/>
</dbReference>
<feature type="region of interest" description="Disordered" evidence="7">
    <location>
        <begin position="228"/>
        <end position="296"/>
    </location>
</feature>
<reference evidence="10 11" key="1">
    <citation type="journal article" date="2011" name="Proc. Natl. Acad. Sci. U.S.A.">
        <title>Evolutionary erosion of yeast sex chromosomes by mating-type switching accidents.</title>
        <authorList>
            <person name="Gordon J.L."/>
            <person name="Armisen D."/>
            <person name="Proux-Wera E."/>
            <person name="Oheigeartaigh S.S."/>
            <person name="Byrne K.P."/>
            <person name="Wolfe K.H."/>
        </authorList>
    </citation>
    <scope>NUCLEOTIDE SEQUENCE [LARGE SCALE GENOMIC DNA]</scope>
    <source>
        <strain evidence="11">ATCC 10597 / BCRC 20456 / CBS 421 / NBRC 0211 / NRRL Y-12639</strain>
    </source>
</reference>
<dbReference type="InterPro" id="IPR051482">
    <property type="entry name" value="Cholesterol_transport"/>
</dbReference>
<feature type="compositionally biased region" description="Basic residues" evidence="7">
    <location>
        <begin position="24"/>
        <end position="33"/>
    </location>
</feature>
<dbReference type="InterPro" id="IPR011993">
    <property type="entry name" value="PH-like_dom_sf"/>
</dbReference>
<feature type="region of interest" description="Disordered" evidence="7">
    <location>
        <begin position="1012"/>
        <end position="1041"/>
    </location>
</feature>
<proteinExistence type="inferred from homology"/>
<keyword evidence="11" id="KW-1185">Reference proteome</keyword>
<dbReference type="GO" id="GO:0005789">
    <property type="term" value="C:endoplasmic reticulum membrane"/>
    <property type="evidence" value="ECO:0007669"/>
    <property type="project" value="UniProtKB-SubCell"/>
</dbReference>
<feature type="region of interest" description="Disordered" evidence="7">
    <location>
        <begin position="24"/>
        <end position="76"/>
    </location>
</feature>
<dbReference type="GO" id="GO:0032934">
    <property type="term" value="F:sterol binding"/>
    <property type="evidence" value="ECO:0007669"/>
    <property type="project" value="EnsemblFungi"/>
</dbReference>
<feature type="compositionally biased region" description="Acidic residues" evidence="7">
    <location>
        <begin position="377"/>
        <end position="390"/>
    </location>
</feature>
<feature type="compositionally biased region" description="Polar residues" evidence="7">
    <location>
        <begin position="772"/>
        <end position="790"/>
    </location>
</feature>
<dbReference type="Pfam" id="PF02893">
    <property type="entry name" value="GRAM"/>
    <property type="match status" value="1"/>
</dbReference>
<dbReference type="HOGENOM" id="CLU_002908_0_0_1"/>
<feature type="domain" description="VASt" evidence="9">
    <location>
        <begin position="850"/>
        <end position="1016"/>
    </location>
</feature>
<comment type="similarity">
    <text evidence="2">Belongs to the YSP2 family.</text>
</comment>
<evidence type="ECO:0000313" key="11">
    <source>
        <dbReference type="Proteomes" id="UP000000689"/>
    </source>
</evidence>
<feature type="domain" description="VASt" evidence="9">
    <location>
        <begin position="1068"/>
        <end position="1234"/>
    </location>
</feature>
<dbReference type="GO" id="GO:0032366">
    <property type="term" value="P:intracellular sterol transport"/>
    <property type="evidence" value="ECO:0007669"/>
    <property type="project" value="EnsemblFungi"/>
</dbReference>
<feature type="transmembrane region" description="Helical" evidence="8">
    <location>
        <begin position="1291"/>
        <end position="1310"/>
    </location>
</feature>
<dbReference type="PANTHER" id="PTHR23319">
    <property type="entry name" value="GRAM DOMAIN CONTAINING 1B, ISOFORM E"/>
    <property type="match status" value="1"/>
</dbReference>
<feature type="compositionally biased region" description="Basic and acidic residues" evidence="7">
    <location>
        <begin position="1012"/>
        <end position="1038"/>
    </location>
</feature>
<dbReference type="RefSeq" id="XP_003669344.1">
    <property type="nucleotide sequence ID" value="XM_003669296.1"/>
</dbReference>
<dbReference type="EMBL" id="HE580269">
    <property type="protein sequence ID" value="CCD24101.1"/>
    <property type="molecule type" value="Genomic_DNA"/>
</dbReference>
<evidence type="ECO:0000256" key="5">
    <source>
        <dbReference type="ARBA" id="ARBA00023136"/>
    </source>
</evidence>
<keyword evidence="5 8" id="KW-0472">Membrane</keyword>
<evidence type="ECO:0000256" key="8">
    <source>
        <dbReference type="SAM" id="Phobius"/>
    </source>
</evidence>
<dbReference type="GO" id="GO:0140268">
    <property type="term" value="C:endoplasmic reticulum-plasma membrane contact site"/>
    <property type="evidence" value="ECO:0007669"/>
    <property type="project" value="TreeGrafter"/>
</dbReference>
<dbReference type="Gene3D" id="2.30.29.30">
    <property type="entry name" value="Pleckstrin-homology domain (PH domain)/Phosphotyrosine-binding domain (PTB)"/>
    <property type="match status" value="1"/>
</dbReference>
<feature type="compositionally biased region" description="Polar residues" evidence="7">
    <location>
        <begin position="234"/>
        <end position="254"/>
    </location>
</feature>
<feature type="region of interest" description="Disordered" evidence="7">
    <location>
        <begin position="502"/>
        <end position="535"/>
    </location>
</feature>
<evidence type="ECO:0000256" key="3">
    <source>
        <dbReference type="ARBA" id="ARBA00022692"/>
    </source>
</evidence>
<evidence type="ECO:0000259" key="9">
    <source>
        <dbReference type="PROSITE" id="PS51778"/>
    </source>
</evidence>
<name>G0W8J0_NAUDC</name>
<dbReference type="GO" id="GO:0120015">
    <property type="term" value="F:sterol transfer activity"/>
    <property type="evidence" value="ECO:0007669"/>
    <property type="project" value="EnsemblFungi"/>
</dbReference>
<keyword evidence="4 8" id="KW-1133">Transmembrane helix</keyword>
<dbReference type="KEGG" id="ndi:NDAI_0C04410"/>
<feature type="compositionally biased region" description="Basic residues" evidence="7">
    <location>
        <begin position="89"/>
        <end position="101"/>
    </location>
</feature>
<dbReference type="PANTHER" id="PTHR23319:SF4">
    <property type="entry name" value="GRAM DOMAIN CONTAINING 1B, ISOFORM E"/>
    <property type="match status" value="1"/>
</dbReference>
<dbReference type="FunFam" id="2.30.29.30:FF:000008">
    <property type="entry name" value="GRAM domain containing 1B"/>
    <property type="match status" value="1"/>
</dbReference>
<dbReference type="Pfam" id="PF16016">
    <property type="entry name" value="VASt"/>
    <property type="match status" value="2"/>
</dbReference>
<organism evidence="10 11">
    <name type="scientific">Naumovozyma dairenensis (strain ATCC 10597 / BCRC 20456 / CBS 421 / NBRC 0211 / NRRL Y-12639)</name>
    <name type="common">Saccharomyces dairenensis</name>
    <dbReference type="NCBI Taxonomy" id="1071378"/>
    <lineage>
        <taxon>Eukaryota</taxon>
        <taxon>Fungi</taxon>
        <taxon>Dikarya</taxon>
        <taxon>Ascomycota</taxon>
        <taxon>Saccharomycotina</taxon>
        <taxon>Saccharomycetes</taxon>
        <taxon>Saccharomycetales</taxon>
        <taxon>Saccharomycetaceae</taxon>
        <taxon>Naumovozyma</taxon>
    </lineage>
</organism>
<feature type="compositionally biased region" description="Polar residues" evidence="7">
    <location>
        <begin position="817"/>
        <end position="834"/>
    </location>
</feature>
<keyword evidence="3 8" id="KW-0812">Transmembrane</keyword>
<gene>
    <name evidence="10" type="primary">NDAI0C04410</name>
    <name evidence="10" type="ordered locus">NDAI_0C04410</name>
</gene>
<dbReference type="GO" id="GO:0005886">
    <property type="term" value="C:plasma membrane"/>
    <property type="evidence" value="ECO:0007669"/>
    <property type="project" value="TreeGrafter"/>
</dbReference>
<evidence type="ECO:0000256" key="4">
    <source>
        <dbReference type="ARBA" id="ARBA00022989"/>
    </source>
</evidence>
<feature type="compositionally biased region" description="Polar residues" evidence="7">
    <location>
        <begin position="263"/>
        <end position="296"/>
    </location>
</feature>
<feature type="region of interest" description="Disordered" evidence="7">
    <location>
        <begin position="334"/>
        <end position="390"/>
    </location>
</feature>
<sequence>MGEESTGRESRSLSNNSFLKKLKFVTKKSKRKSSKSDKIKRSSLSLSRSGKGKNEIAKRRIMTDTPRPESKTYIDSQFDLPDIVSIRSAKSHKSKNKHQNKKNLSNHNSRNGTTLAIEPRRSLQNSVAGMKNANTAQGMFNIPVPIDNQGTEGNLSKIETPSMAKHITTQSQEFPNRLPTPESALVQEPTQESIFTSIFNIAHNVVSHVPLLGSSEYLDANEHTHHNKYENANRDNLTINPRNSNMTSTTGSKSGKQDDDMTNETLNSNPNGSRNKSNHNNDTVIHSPPGNVNRSTSFLKHLDNLLSPSSLKDEKVLMNLPQSVPTLKDAYSNMSRHSQTPMSLGYHTNNGSASNTNPKRNSRKKFSRFSLNSTIDNNDDDLDDEDEYMGDDYSELINGDTADVETQAGRVKFQALHVQQPPAISTFGKGNLTLDAFASSPSIDEHSSFHALEESDDYDINNKHTRALNGMENKNIESIRNSSYIDLAHHAKEVLNNTVANNSHSTANLRARSKTVPASEHVSAKDKDADNEDDKITKRNSRYLTLTNDEISNLDLISDERKPRSGSRNFLNRRSFSPSHFGKVIPSIALRTSLNRTRNSTDLSGTQRPRMSTNMSGSLTQIDAIMPEKKFKLHGIEYVSEKRNTDFHNLFKDSGINQTERLIVDHSCALSRDILLQGRMYITDQHICFYSNILGWVSSVVIPFKEIVQIEKKTTAGIFPNGIVIDTLHTKYIFASFISRDATFDLITDVWNQIILGRRHLAKSSEVINSNMESPFSSDDENNNGLSDSSGFYDEDEDDTDFTDMTSSNELADGTAATLTTSKPTRKNTASSTGPLKHAPTTIDYTPADNERQMTDTTFDAPLGKVVNILFGPDTSYLEGIIKAQKNYAISPIPNLLETKHREYSYTKPISFSIGPSKTECLITDDLDHYDLNDSVKVTSYSKTPDVPSGSAFSVRSVYLLTWAKNNKTRLIVYLSVVWNSKSWLKGPIEKGTFDGVAETTRVMVDQVTKYLNEEDKTTRPKPRKSNENHELALHDADEEKDETLPALPTMGPATHPPTEPAFTKVKDETIIEDSANIKAPLGTVYQLLFGDDPSYVKRILEKQNNINISEIPKFVDDKREITYTKKLNNSMGPKQTRCVVTEEIEHMDIQNYIMVRQIVKSLDVPSGNNFSVHTKTYLSWGSNNTTNMKVVTNVVWTGRSMIKGPIEKGSIDGQKGSTKIILEELDDIINNAGTKKKSQKRSKTIVSNKTPMMNTSQQEQISEANAMKGGILSTIVSTVTDLVDFTSIKGIFTVIMAFIFFIFLLKSLFGGRSNQHQIELIRPGRLLIDGNEYNYVPNFKTLYQVYEDDVRGNNARYSQTHNNVVTDSEGLIWDWLDDRGNGLPIQDKPMIDEKYSKHQRENRHKLQQLKESIDITEQKLEEMKRMLRKVGA</sequence>
<evidence type="ECO:0000256" key="6">
    <source>
        <dbReference type="ARBA" id="ARBA00037847"/>
    </source>
</evidence>
<dbReference type="PROSITE" id="PS51778">
    <property type="entry name" value="VAST"/>
    <property type="match status" value="2"/>
</dbReference>
<dbReference type="GeneID" id="11494724"/>
<dbReference type="Proteomes" id="UP000000689">
    <property type="component" value="Chromosome 3"/>
</dbReference>
<dbReference type="OrthoDB" id="2162691at2759"/>
<feature type="compositionally biased region" description="Acidic residues" evidence="7">
    <location>
        <begin position="793"/>
        <end position="802"/>
    </location>
</feature>
<dbReference type="SMART" id="SM00568">
    <property type="entry name" value="GRAM"/>
    <property type="match status" value="1"/>
</dbReference>
<dbReference type="eggNOG" id="KOG1032">
    <property type="taxonomic scope" value="Eukaryota"/>
</dbReference>
<comment type="subcellular location">
    <subcellularLocation>
        <location evidence="6">Endomembrane system</location>
        <topology evidence="6">Single-pass membrane protein</topology>
    </subcellularLocation>
    <subcellularLocation>
        <location evidence="1">Endoplasmic reticulum membrane</location>
    </subcellularLocation>
</comment>
<dbReference type="InterPro" id="IPR004182">
    <property type="entry name" value="GRAM"/>
</dbReference>
<accession>G0W8J0</accession>
<feature type="region of interest" description="Disordered" evidence="7">
    <location>
        <begin position="88"/>
        <end position="120"/>
    </location>
</feature>
<dbReference type="OMA" id="YIMVRQI"/>
<evidence type="ECO:0000256" key="1">
    <source>
        <dbReference type="ARBA" id="ARBA00004586"/>
    </source>
</evidence>